<dbReference type="GO" id="GO:0004488">
    <property type="term" value="F:methylenetetrahydrofolate dehydrogenase (NADP+) activity"/>
    <property type="evidence" value="ECO:0007669"/>
    <property type="project" value="UniProtKB-UniRule"/>
</dbReference>
<feature type="binding site" evidence="11">
    <location>
        <begin position="164"/>
        <end position="166"/>
    </location>
    <ligand>
        <name>NADP(+)</name>
        <dbReference type="ChEBI" id="CHEBI:58349"/>
    </ligand>
</feature>
<protein>
    <recommendedName>
        <fullName evidence="11">Bifunctional protein FolD</fullName>
    </recommendedName>
    <domain>
        <recommendedName>
            <fullName evidence="11">Methylenetetrahydrofolate dehydrogenase</fullName>
            <ecNumber evidence="11">1.5.1.5</ecNumber>
        </recommendedName>
    </domain>
    <domain>
        <recommendedName>
            <fullName evidence="11">Methenyltetrahydrofolate cyclohydrolase</fullName>
            <ecNumber evidence="11">3.5.4.9</ecNumber>
        </recommendedName>
    </domain>
</protein>
<dbReference type="PRINTS" id="PR00085">
    <property type="entry name" value="THFDHDRGNASE"/>
</dbReference>
<evidence type="ECO:0000256" key="1">
    <source>
        <dbReference type="ARBA" id="ARBA00004777"/>
    </source>
</evidence>
<comment type="catalytic activity">
    <reaction evidence="11">
        <text>(6R)-5,10-methenyltetrahydrofolate + H2O = (6R)-10-formyltetrahydrofolate + H(+)</text>
        <dbReference type="Rhea" id="RHEA:23700"/>
        <dbReference type="ChEBI" id="CHEBI:15377"/>
        <dbReference type="ChEBI" id="CHEBI:15378"/>
        <dbReference type="ChEBI" id="CHEBI:57455"/>
        <dbReference type="ChEBI" id="CHEBI:195366"/>
        <dbReference type="EC" id="3.5.4.9"/>
    </reaction>
</comment>
<reference evidence="14" key="1">
    <citation type="journal article" date="2020" name="mSystems">
        <title>Genome- and Community-Level Interaction Insights into Carbon Utilization and Element Cycling Functions of Hydrothermarchaeota in Hydrothermal Sediment.</title>
        <authorList>
            <person name="Zhou Z."/>
            <person name="Liu Y."/>
            <person name="Xu W."/>
            <person name="Pan J."/>
            <person name="Luo Z.H."/>
            <person name="Li M."/>
        </authorList>
    </citation>
    <scope>NUCLEOTIDE SEQUENCE [LARGE SCALE GENOMIC DNA]</scope>
    <source>
        <strain evidence="14">SpSt-906</strain>
    </source>
</reference>
<dbReference type="GO" id="GO:0000105">
    <property type="term" value="P:L-histidine biosynthetic process"/>
    <property type="evidence" value="ECO:0007669"/>
    <property type="project" value="UniProtKB-KW"/>
</dbReference>
<proteinExistence type="inferred from homology"/>
<evidence type="ECO:0000256" key="2">
    <source>
        <dbReference type="ARBA" id="ARBA00011738"/>
    </source>
</evidence>
<keyword evidence="3 11" id="KW-0554">One-carbon metabolism</keyword>
<dbReference type="EC" id="3.5.4.9" evidence="11"/>
<evidence type="ECO:0000256" key="9">
    <source>
        <dbReference type="ARBA" id="ARBA00023167"/>
    </source>
</evidence>
<dbReference type="InterPro" id="IPR020631">
    <property type="entry name" value="THF_DH/CycHdrlase_NAD-bd_dom"/>
</dbReference>
<evidence type="ECO:0000313" key="14">
    <source>
        <dbReference type="EMBL" id="HGE98561.1"/>
    </source>
</evidence>
<evidence type="ECO:0000259" key="12">
    <source>
        <dbReference type="Pfam" id="PF00763"/>
    </source>
</evidence>
<dbReference type="GO" id="GO:0005829">
    <property type="term" value="C:cytosol"/>
    <property type="evidence" value="ECO:0007669"/>
    <property type="project" value="TreeGrafter"/>
</dbReference>
<dbReference type="PROSITE" id="PS00767">
    <property type="entry name" value="THF_DHG_CYH_2"/>
    <property type="match status" value="1"/>
</dbReference>
<evidence type="ECO:0000256" key="4">
    <source>
        <dbReference type="ARBA" id="ARBA00022755"/>
    </source>
</evidence>
<dbReference type="AlphaFoldDB" id="A0A7C3UVL4"/>
<dbReference type="InterPro" id="IPR046346">
    <property type="entry name" value="Aminoacid_DH-like_N_sf"/>
</dbReference>
<keyword evidence="6 11" id="KW-0521">NADP</keyword>
<feature type="domain" description="Tetrahydrofolate dehydrogenase/cyclohydrolase catalytic" evidence="12">
    <location>
        <begin position="6"/>
        <end position="119"/>
    </location>
</feature>
<dbReference type="EMBL" id="DTMQ01000008">
    <property type="protein sequence ID" value="HGE98561.1"/>
    <property type="molecule type" value="Genomic_DNA"/>
</dbReference>
<organism evidence="14">
    <name type="scientific">candidate division WOR-3 bacterium</name>
    <dbReference type="NCBI Taxonomy" id="2052148"/>
    <lineage>
        <taxon>Bacteria</taxon>
        <taxon>Bacteria division WOR-3</taxon>
    </lineage>
</organism>
<evidence type="ECO:0000259" key="13">
    <source>
        <dbReference type="Pfam" id="PF02882"/>
    </source>
</evidence>
<dbReference type="PANTHER" id="PTHR48099">
    <property type="entry name" value="C-1-TETRAHYDROFOLATE SYNTHASE, CYTOPLASMIC-RELATED"/>
    <property type="match status" value="1"/>
</dbReference>
<dbReference type="FunFam" id="3.40.50.720:FF:000006">
    <property type="entry name" value="Bifunctional protein FolD"/>
    <property type="match status" value="1"/>
</dbReference>
<dbReference type="GO" id="GO:0009086">
    <property type="term" value="P:methionine biosynthetic process"/>
    <property type="evidence" value="ECO:0007669"/>
    <property type="project" value="UniProtKB-KW"/>
</dbReference>
<dbReference type="Gene3D" id="3.40.50.720">
    <property type="entry name" value="NAD(P)-binding Rossmann-like Domain"/>
    <property type="match status" value="1"/>
</dbReference>
<comment type="caution">
    <text evidence="11">Lacks conserved residue(s) required for the propagation of feature annotation.</text>
</comment>
<keyword evidence="10 11" id="KW-0511">Multifunctional enzyme</keyword>
<comment type="similarity">
    <text evidence="11">Belongs to the tetrahydrofolate dehydrogenase/cyclohydrolase family.</text>
</comment>
<dbReference type="GO" id="GO:0006164">
    <property type="term" value="P:purine nucleotide biosynthetic process"/>
    <property type="evidence" value="ECO:0007669"/>
    <property type="project" value="UniProtKB-KW"/>
</dbReference>
<comment type="function">
    <text evidence="11">Catalyzes the oxidation of 5,10-methylenetetrahydrofolate to 5,10-methenyltetrahydrofolate and then the hydrolysis of 5,10-methenyltetrahydrofolate to 10-formyltetrahydrofolate.</text>
</comment>
<comment type="subunit">
    <text evidence="2 11">Homodimer.</text>
</comment>
<dbReference type="HAMAP" id="MF_01576">
    <property type="entry name" value="THF_DHG_CYH"/>
    <property type="match status" value="1"/>
</dbReference>
<dbReference type="SUPFAM" id="SSF51735">
    <property type="entry name" value="NAD(P)-binding Rossmann-fold domains"/>
    <property type="match status" value="1"/>
</dbReference>
<gene>
    <name evidence="11" type="primary">folD</name>
    <name evidence="14" type="ORF">ENX07_00600</name>
</gene>
<comment type="catalytic activity">
    <reaction evidence="11">
        <text>(6R)-5,10-methylene-5,6,7,8-tetrahydrofolate + NADP(+) = (6R)-5,10-methenyltetrahydrofolate + NADPH</text>
        <dbReference type="Rhea" id="RHEA:22812"/>
        <dbReference type="ChEBI" id="CHEBI:15636"/>
        <dbReference type="ChEBI" id="CHEBI:57455"/>
        <dbReference type="ChEBI" id="CHEBI:57783"/>
        <dbReference type="ChEBI" id="CHEBI:58349"/>
        <dbReference type="EC" id="1.5.1.5"/>
    </reaction>
</comment>
<dbReference type="CDD" id="cd01080">
    <property type="entry name" value="NAD_bind_m-THF_DH_Cyclohyd"/>
    <property type="match status" value="1"/>
</dbReference>
<keyword evidence="5 11" id="KW-0378">Hydrolase</keyword>
<keyword evidence="7 11" id="KW-0560">Oxidoreductase</keyword>
<keyword evidence="8 11" id="KW-0368">Histidine biosynthesis</keyword>
<dbReference type="EC" id="1.5.1.5" evidence="11"/>
<evidence type="ECO:0000256" key="3">
    <source>
        <dbReference type="ARBA" id="ARBA00022563"/>
    </source>
</evidence>
<evidence type="ECO:0000256" key="11">
    <source>
        <dbReference type="HAMAP-Rule" id="MF_01576"/>
    </source>
</evidence>
<comment type="pathway">
    <text evidence="1 11">One-carbon metabolism; tetrahydrofolate interconversion.</text>
</comment>
<feature type="binding site" evidence="11">
    <location>
        <position position="232"/>
    </location>
    <ligand>
        <name>NADP(+)</name>
        <dbReference type="ChEBI" id="CHEBI:58349"/>
    </ligand>
</feature>
<evidence type="ECO:0000256" key="5">
    <source>
        <dbReference type="ARBA" id="ARBA00022801"/>
    </source>
</evidence>
<dbReference type="FunFam" id="3.40.50.10860:FF:000005">
    <property type="entry name" value="C-1-tetrahydrofolate synthase, cytoplasmic, putative"/>
    <property type="match status" value="1"/>
</dbReference>
<dbReference type="Gene3D" id="3.40.50.10860">
    <property type="entry name" value="Leucine Dehydrogenase, chain A, domain 1"/>
    <property type="match status" value="1"/>
</dbReference>
<comment type="caution">
    <text evidence="14">The sequence shown here is derived from an EMBL/GenBank/DDBJ whole genome shotgun (WGS) entry which is preliminary data.</text>
</comment>
<dbReference type="UniPathway" id="UPA00193"/>
<dbReference type="SUPFAM" id="SSF53223">
    <property type="entry name" value="Aminoacid dehydrogenase-like, N-terminal domain"/>
    <property type="match status" value="1"/>
</dbReference>
<accession>A0A7C3UVL4</accession>
<evidence type="ECO:0000256" key="7">
    <source>
        <dbReference type="ARBA" id="ARBA00023002"/>
    </source>
</evidence>
<evidence type="ECO:0000256" key="10">
    <source>
        <dbReference type="ARBA" id="ARBA00023268"/>
    </source>
</evidence>
<evidence type="ECO:0000256" key="6">
    <source>
        <dbReference type="ARBA" id="ARBA00022857"/>
    </source>
</evidence>
<dbReference type="GO" id="GO:0035999">
    <property type="term" value="P:tetrahydrofolate interconversion"/>
    <property type="evidence" value="ECO:0007669"/>
    <property type="project" value="UniProtKB-UniRule"/>
</dbReference>
<dbReference type="Pfam" id="PF02882">
    <property type="entry name" value="THF_DHG_CYH_C"/>
    <property type="match status" value="1"/>
</dbReference>
<evidence type="ECO:0000256" key="8">
    <source>
        <dbReference type="ARBA" id="ARBA00023102"/>
    </source>
</evidence>
<dbReference type="Pfam" id="PF00763">
    <property type="entry name" value="THF_DHG_CYH"/>
    <property type="match status" value="1"/>
</dbReference>
<feature type="domain" description="Tetrahydrofolate dehydrogenase/cyclohydrolase NAD(P)-binding" evidence="13">
    <location>
        <begin position="138"/>
        <end position="285"/>
    </location>
</feature>
<dbReference type="InterPro" id="IPR000672">
    <property type="entry name" value="THF_DH/CycHdrlase"/>
</dbReference>
<keyword evidence="9 11" id="KW-0486">Methionine biosynthesis</keyword>
<sequence length="293" mass="32264">MGAKLLDGRIVSEKIREGLVKEVIDLKEKGISPFLRVLLVGDYPPSLIYVKNKEDACRRIGIKTETLRLPQETPEEKILEIIREWNTDPCSGILVQLPLPKTIDKNKVFSLLDPKKDVDGLTPTNLGLLLTGEPYFFPCTPLGVLELLRFYGIETKGKYVVIVGRGELVGKPMSCLLLRKGIDATVTVCHTLTRDITSFTSRADILILGMGKALFLKGEMIKEGAVIVDCGISKVKEKGKTKIVGDCDFFSCEKKASFISPVPGGVGPMTVTMLLWNTIQAAKRQISEGMRGK</sequence>
<dbReference type="PANTHER" id="PTHR48099:SF5">
    <property type="entry name" value="C-1-TETRAHYDROFOLATE SYNTHASE, CYTOPLASMIC"/>
    <property type="match status" value="1"/>
</dbReference>
<dbReference type="InterPro" id="IPR020867">
    <property type="entry name" value="THF_DH/CycHdrlase_CS"/>
</dbReference>
<name>A0A7C3UVL4_UNCW3</name>
<keyword evidence="4 11" id="KW-0658">Purine biosynthesis</keyword>
<dbReference type="InterPro" id="IPR020630">
    <property type="entry name" value="THF_DH/CycHdrlase_cat_dom"/>
</dbReference>
<keyword evidence="11" id="KW-0028">Amino-acid biosynthesis</keyword>
<dbReference type="GO" id="GO:0004477">
    <property type="term" value="F:methenyltetrahydrofolate cyclohydrolase activity"/>
    <property type="evidence" value="ECO:0007669"/>
    <property type="project" value="UniProtKB-UniRule"/>
</dbReference>
<dbReference type="InterPro" id="IPR036291">
    <property type="entry name" value="NAD(P)-bd_dom_sf"/>
</dbReference>